<keyword evidence="2" id="KW-0472">Membrane</keyword>
<dbReference type="InterPro" id="IPR007751">
    <property type="entry name" value="DUF676_lipase-like"/>
</dbReference>
<dbReference type="OrthoDB" id="273452at2759"/>
<evidence type="ECO:0000313" key="5">
    <source>
        <dbReference type="EMBL" id="KAF5350019.1"/>
    </source>
</evidence>
<organism evidence="5 6">
    <name type="scientific">Leucocoprinus leucothites</name>
    <dbReference type="NCBI Taxonomy" id="201217"/>
    <lineage>
        <taxon>Eukaryota</taxon>
        <taxon>Fungi</taxon>
        <taxon>Dikarya</taxon>
        <taxon>Basidiomycota</taxon>
        <taxon>Agaricomycotina</taxon>
        <taxon>Agaricomycetes</taxon>
        <taxon>Agaricomycetidae</taxon>
        <taxon>Agaricales</taxon>
        <taxon>Agaricineae</taxon>
        <taxon>Agaricaceae</taxon>
        <taxon>Leucocoprinus</taxon>
    </lineage>
</organism>
<comment type="caution">
    <text evidence="5">The sequence shown here is derived from an EMBL/GenBank/DDBJ whole genome shotgun (WGS) entry which is preliminary data.</text>
</comment>
<keyword evidence="3" id="KW-0732">Signal</keyword>
<accession>A0A8H5CZ63</accession>
<dbReference type="PANTHER" id="PTHR12482">
    <property type="entry name" value="LIPASE ROG1-RELATED-RELATED"/>
    <property type="match status" value="1"/>
</dbReference>
<dbReference type="EMBL" id="JAACJO010000015">
    <property type="protein sequence ID" value="KAF5350019.1"/>
    <property type="molecule type" value="Genomic_DNA"/>
</dbReference>
<dbReference type="InterPro" id="IPR044294">
    <property type="entry name" value="Lipase-like"/>
</dbReference>
<evidence type="ECO:0000256" key="1">
    <source>
        <dbReference type="ARBA" id="ARBA00007920"/>
    </source>
</evidence>
<dbReference type="Proteomes" id="UP000559027">
    <property type="component" value="Unassembled WGS sequence"/>
</dbReference>
<evidence type="ECO:0000259" key="4">
    <source>
        <dbReference type="Pfam" id="PF05057"/>
    </source>
</evidence>
<protein>
    <recommendedName>
        <fullName evidence="4">DUF676 domain-containing protein</fullName>
    </recommendedName>
</protein>
<feature type="signal peptide" evidence="3">
    <location>
        <begin position="1"/>
        <end position="16"/>
    </location>
</feature>
<feature type="transmembrane region" description="Helical" evidence="2">
    <location>
        <begin position="274"/>
        <end position="293"/>
    </location>
</feature>
<evidence type="ECO:0000256" key="3">
    <source>
        <dbReference type="SAM" id="SignalP"/>
    </source>
</evidence>
<reference evidence="5 6" key="1">
    <citation type="journal article" date="2020" name="ISME J.">
        <title>Uncovering the hidden diversity of litter-decomposition mechanisms in mushroom-forming fungi.</title>
        <authorList>
            <person name="Floudas D."/>
            <person name="Bentzer J."/>
            <person name="Ahren D."/>
            <person name="Johansson T."/>
            <person name="Persson P."/>
            <person name="Tunlid A."/>
        </authorList>
    </citation>
    <scope>NUCLEOTIDE SEQUENCE [LARGE SCALE GENOMIC DNA]</scope>
    <source>
        <strain evidence="5 6">CBS 146.42</strain>
    </source>
</reference>
<feature type="chain" id="PRO_5034355174" description="DUF676 domain-containing protein" evidence="3">
    <location>
        <begin position="17"/>
        <end position="415"/>
    </location>
</feature>
<keyword evidence="2" id="KW-1133">Transmembrane helix</keyword>
<sequence>MSQQIHLLVLLHGLWGNTSHLVALERAIKDKNAEPNKDGEILEVFLPKSNESLATYDGIDWGGERIADELCERVEELAKEDKVVVKLSITGYSLGGLIARILEHRKFFEKIEPVNFITIAAPHMGLFQYSSMVSSLMGALGPKLLSRTGKQFYCQDKWSSNDERPLLEVMADPGKIFFKMLSRFKYLRLYANATHDLLVPYCTSAIETEDVFAEYLSNGIKIEMEEEYECVIKKFTLPDTPPPKPAFLSRKWFENKKPRPLLPPAAQFRFPFNIIVYTLLPFLAIPAFSFLLYRLSVHSKGSEARIKLLESDESYPKKLISIFKELEQEIESAAADMVNNPEGEPYPIADPSLHPVITSTQKKMARWLNQLPFQKNLAFFPRVRNSHAVIVHKDGIPQHKQGESVVRHWADHFVF</sequence>
<evidence type="ECO:0000256" key="2">
    <source>
        <dbReference type="SAM" id="Phobius"/>
    </source>
</evidence>
<dbReference type="InterPro" id="IPR029058">
    <property type="entry name" value="AB_hydrolase_fold"/>
</dbReference>
<name>A0A8H5CZ63_9AGAR</name>
<dbReference type="Gene3D" id="3.40.50.1820">
    <property type="entry name" value="alpha/beta hydrolase"/>
    <property type="match status" value="1"/>
</dbReference>
<feature type="domain" description="DUF676" evidence="4">
    <location>
        <begin position="2"/>
        <end position="203"/>
    </location>
</feature>
<dbReference type="PANTHER" id="PTHR12482:SF62">
    <property type="entry name" value="LIPASE ROG1-RELATED"/>
    <property type="match status" value="1"/>
</dbReference>
<dbReference type="Pfam" id="PF05057">
    <property type="entry name" value="DUF676"/>
    <property type="match status" value="1"/>
</dbReference>
<keyword evidence="2" id="KW-0812">Transmembrane</keyword>
<proteinExistence type="inferred from homology"/>
<gene>
    <name evidence="5" type="ORF">D9756_009178</name>
</gene>
<keyword evidence="6" id="KW-1185">Reference proteome</keyword>
<comment type="similarity">
    <text evidence="1">Belongs to the putative lipase ROG1 family.</text>
</comment>
<dbReference type="AlphaFoldDB" id="A0A8H5CZ63"/>
<dbReference type="SUPFAM" id="SSF53474">
    <property type="entry name" value="alpha/beta-Hydrolases"/>
    <property type="match status" value="1"/>
</dbReference>
<evidence type="ECO:0000313" key="6">
    <source>
        <dbReference type="Proteomes" id="UP000559027"/>
    </source>
</evidence>